<dbReference type="Gene3D" id="1.25.40.20">
    <property type="entry name" value="Ankyrin repeat-containing domain"/>
    <property type="match status" value="1"/>
</dbReference>
<dbReference type="PROSITE" id="PS50297">
    <property type="entry name" value="ANK_REP_REGION"/>
    <property type="match status" value="2"/>
</dbReference>
<protein>
    <submittedName>
        <fullName evidence="6">Uncharacterized protein</fullName>
    </submittedName>
</protein>
<dbReference type="InterPro" id="IPR036770">
    <property type="entry name" value="Ankyrin_rpt-contain_sf"/>
</dbReference>
<gene>
    <name evidence="6" type="ORF">MNEG_6110</name>
</gene>
<reference evidence="6 7" key="1">
    <citation type="journal article" date="2013" name="BMC Genomics">
        <title>Reconstruction of the lipid metabolism for the microalga Monoraphidium neglectum from its genome sequence reveals characteristics suitable for biofuel production.</title>
        <authorList>
            <person name="Bogen C."/>
            <person name="Al-Dilaimi A."/>
            <person name="Albersmeier A."/>
            <person name="Wichmann J."/>
            <person name="Grundmann M."/>
            <person name="Rupp O."/>
            <person name="Lauersen K.J."/>
            <person name="Blifernez-Klassen O."/>
            <person name="Kalinowski J."/>
            <person name="Goesmann A."/>
            <person name="Mussgnug J.H."/>
            <person name="Kruse O."/>
        </authorList>
    </citation>
    <scope>NUCLEOTIDE SEQUENCE [LARGE SCALE GENOMIC DNA]</scope>
    <source>
        <strain evidence="6 7">SAG 48.87</strain>
    </source>
</reference>
<dbReference type="Pfam" id="PF12796">
    <property type="entry name" value="Ank_2"/>
    <property type="match status" value="1"/>
</dbReference>
<dbReference type="AlphaFoldDB" id="A0A0D2L3S7"/>
<feature type="chain" id="PRO_5002246227" evidence="5">
    <location>
        <begin position="30"/>
        <end position="570"/>
    </location>
</feature>
<dbReference type="SMART" id="SM00248">
    <property type="entry name" value="ANK"/>
    <property type="match status" value="3"/>
</dbReference>
<keyword evidence="5" id="KW-0732">Signal</keyword>
<keyword evidence="7" id="KW-1185">Reference proteome</keyword>
<evidence type="ECO:0000256" key="3">
    <source>
        <dbReference type="PROSITE-ProRule" id="PRU00023"/>
    </source>
</evidence>
<dbReference type="EMBL" id="KK101183">
    <property type="protein sequence ID" value="KIZ01849.1"/>
    <property type="molecule type" value="Genomic_DNA"/>
</dbReference>
<dbReference type="InterPro" id="IPR002110">
    <property type="entry name" value="Ankyrin_rpt"/>
</dbReference>
<keyword evidence="2 3" id="KW-0040">ANK repeat</keyword>
<evidence type="ECO:0000256" key="5">
    <source>
        <dbReference type="SAM" id="SignalP"/>
    </source>
</evidence>
<evidence type="ECO:0000256" key="1">
    <source>
        <dbReference type="ARBA" id="ARBA00022737"/>
    </source>
</evidence>
<proteinExistence type="predicted"/>
<feature type="region of interest" description="Disordered" evidence="4">
    <location>
        <begin position="378"/>
        <end position="425"/>
    </location>
</feature>
<dbReference type="PANTHER" id="PTHR24203">
    <property type="entry name" value="ANKYRIN REPEAT FAMILY PROTEIN"/>
    <property type="match status" value="1"/>
</dbReference>
<dbReference type="OrthoDB" id="548781at2759"/>
<feature type="compositionally biased region" description="Gly residues" evidence="4">
    <location>
        <begin position="383"/>
        <end position="396"/>
    </location>
</feature>
<feature type="signal peptide" evidence="5">
    <location>
        <begin position="1"/>
        <end position="29"/>
    </location>
</feature>
<feature type="compositionally biased region" description="Acidic residues" evidence="4">
    <location>
        <begin position="413"/>
        <end position="424"/>
    </location>
</feature>
<name>A0A0D2L3S7_9CHLO</name>
<dbReference type="Proteomes" id="UP000054498">
    <property type="component" value="Unassembled WGS sequence"/>
</dbReference>
<evidence type="ECO:0000256" key="4">
    <source>
        <dbReference type="SAM" id="MobiDB-lite"/>
    </source>
</evidence>
<dbReference type="KEGG" id="mng:MNEG_6110"/>
<sequence>MARGRLLGVRGWLPGVSLLLVGGAKHALANKRGLTALGEAVAGGHLDVTRHLVAAGADVHAGAGGGYNLLHVAAGLGHAGCLKLLIDSGLSPAAAGGGSGGGDGASPLHAAALAGSVECAEALLARGADPLAASADGRLASQVVEASTPLVAETLKALLQKAEAKARKGGGGAKAAAVAPPPPPEQAAAAPEEEAGGGGDAAAAYARVFGRLAAQEQERRIDGFARMAAGEVAGLDFLKQDVKEAVAQVRRAQQLLACFRAVAAIHRDERFQEDAADPRVQRAIEEIKETGAIDKYATDGQVASVMGKLRKLQAVLRDNGAVRVGMDELLPQKGGPSLQEMMAADAARISELEAAHAAARAAAADALLSLPPGTTAARARARSGGGGLLARGGGAGAEIQPAAGGGGGAAEHEQEDEEEQDEFSNVERYSAAAGGVWRRRGGGKRAGKAASGVTVDAAAGDNSLDGAGGAEGEGEPLWKLQMRQAAKDTLHRIIRITLAFAFLMGVMWLCNMMPSQQADLSPEVQARLAALRAQALERRRQQLEEAAADGGGRVGGAGGGAAAVAGHGEL</sequence>
<evidence type="ECO:0000256" key="2">
    <source>
        <dbReference type="ARBA" id="ARBA00023043"/>
    </source>
</evidence>
<dbReference type="SUPFAM" id="SSF48403">
    <property type="entry name" value="Ankyrin repeat"/>
    <property type="match status" value="1"/>
</dbReference>
<evidence type="ECO:0000313" key="7">
    <source>
        <dbReference type="Proteomes" id="UP000054498"/>
    </source>
</evidence>
<accession>A0A0D2L3S7</accession>
<keyword evidence="1" id="KW-0677">Repeat</keyword>
<organism evidence="6 7">
    <name type="scientific">Monoraphidium neglectum</name>
    <dbReference type="NCBI Taxonomy" id="145388"/>
    <lineage>
        <taxon>Eukaryota</taxon>
        <taxon>Viridiplantae</taxon>
        <taxon>Chlorophyta</taxon>
        <taxon>core chlorophytes</taxon>
        <taxon>Chlorophyceae</taxon>
        <taxon>CS clade</taxon>
        <taxon>Sphaeropleales</taxon>
        <taxon>Selenastraceae</taxon>
        <taxon>Monoraphidium</taxon>
    </lineage>
</organism>
<dbReference type="PROSITE" id="PS50088">
    <property type="entry name" value="ANK_REPEAT"/>
    <property type="match status" value="2"/>
</dbReference>
<dbReference type="GeneID" id="25738986"/>
<dbReference type="STRING" id="145388.A0A0D2L3S7"/>
<dbReference type="PANTHER" id="PTHR24203:SF45">
    <property type="entry name" value="ANKYRIN REPEAT DOMAIN 6"/>
    <property type="match status" value="1"/>
</dbReference>
<evidence type="ECO:0000313" key="6">
    <source>
        <dbReference type="EMBL" id="KIZ01849.1"/>
    </source>
</evidence>
<dbReference type="RefSeq" id="XP_013900868.1">
    <property type="nucleotide sequence ID" value="XM_014045414.1"/>
</dbReference>
<feature type="repeat" description="ANK" evidence="3">
    <location>
        <begin position="103"/>
        <end position="135"/>
    </location>
</feature>
<feature type="repeat" description="ANK" evidence="3">
    <location>
        <begin position="32"/>
        <end position="64"/>
    </location>
</feature>
<feature type="region of interest" description="Disordered" evidence="4">
    <location>
        <begin position="171"/>
        <end position="198"/>
    </location>
</feature>